<feature type="region of interest" description="Disordered" evidence="11">
    <location>
        <begin position="1850"/>
        <end position="2009"/>
    </location>
</feature>
<dbReference type="PANTHER" id="PTHR11412:SF165">
    <property type="entry name" value="ALPHA-2-MACROGLOBULIN"/>
    <property type="match status" value="1"/>
</dbReference>
<feature type="region of interest" description="Disordered" evidence="11">
    <location>
        <begin position="112"/>
        <end position="155"/>
    </location>
</feature>
<evidence type="ECO:0000313" key="15">
    <source>
        <dbReference type="EMBL" id="KAG8520719.1"/>
    </source>
</evidence>
<dbReference type="Gene3D" id="2.60.40.1930">
    <property type="match status" value="2"/>
</dbReference>
<dbReference type="Gene3D" id="2.60.40.10">
    <property type="entry name" value="Immunoglobulins"/>
    <property type="match status" value="3"/>
</dbReference>
<dbReference type="SUPFAM" id="SSF81296">
    <property type="entry name" value="E set domains"/>
    <property type="match status" value="2"/>
</dbReference>
<dbReference type="SUPFAM" id="SSF49410">
    <property type="entry name" value="Alpha-macroglobulin receptor domain"/>
    <property type="match status" value="1"/>
</dbReference>
<comment type="similarity">
    <text evidence="2">Belongs to the protease inhibitor I39 (alpha-2-macroglobulin) family.</text>
</comment>
<accession>A0A8J6DU44</accession>
<dbReference type="GO" id="GO:0005615">
    <property type="term" value="C:extracellular space"/>
    <property type="evidence" value="ECO:0007669"/>
    <property type="project" value="InterPro"/>
</dbReference>
<comment type="subunit">
    <text evidence="10">Homotetramer; disulfide-linked.</text>
</comment>
<protein>
    <submittedName>
        <fullName evidence="15">Alpha-2-macroglobulin</fullName>
    </submittedName>
</protein>
<evidence type="ECO:0000256" key="5">
    <source>
        <dbReference type="ARBA" id="ARBA00022729"/>
    </source>
</evidence>
<feature type="compositionally biased region" description="Low complexity" evidence="11">
    <location>
        <begin position="1967"/>
        <end position="1977"/>
    </location>
</feature>
<keyword evidence="9" id="KW-0325">Glycoprotein</keyword>
<dbReference type="InterPro" id="IPR050473">
    <property type="entry name" value="A2M/Complement_sys"/>
</dbReference>
<dbReference type="Gene3D" id="1.50.10.20">
    <property type="match status" value="1"/>
</dbReference>
<feature type="non-terminal residue" evidence="15">
    <location>
        <position position="1"/>
    </location>
</feature>
<evidence type="ECO:0000256" key="7">
    <source>
        <dbReference type="ARBA" id="ARBA00022966"/>
    </source>
</evidence>
<evidence type="ECO:0000256" key="4">
    <source>
        <dbReference type="ARBA" id="ARBA00022690"/>
    </source>
</evidence>
<sequence length="2009" mass="218612">ILLSPECSDPDPQRRPLCLATLRGRSFLFAQEEHKAVAPGRCGPRSHGVGRRPGRSRRMAKNALLHAGVALLLLGLLPKDASVSGEPVSSNRGTLTLAASALLHRLSGPLALKADRRGAAPSSRDKRQRPRTRRQCSLQLSDSRGAGQGVRGSSFCSAQELDPNSALGAEGAVLAGGQASPRSAVQTVLLWAPGRASRASREVPGRRPPAPRRQYMVLVPSLLHSGTPEKGCLLLLHLNETVTVSAALESIRENRSLFTDLVADKDTFRCVSFTVPASSATEQEMFLTIRVKGPTQEFRRRSTVLVASKQSLAFVQTDKSMYKPGQTVKFRVVMLDEDFHPLEETVPLVYIQDPKGNRIAQWQDLRLEKGLSQLDFPLSSEPRRGPHRVVVQKAAGGEVDHTFTVEEFVLPKFEVQVSMPKVITILEEELNVSVCGMYTYGKPVPGRGSLSVCRRHSSPSNCFGEESQAICEKFNQQLDSRGCFSEQVKTKIFQLKKNDYEMKLDVEAQIREEGTEVELTGRASSEITRTITKLSFVTVDEDFRQGIPFSGQVRLVDARGVPMPNASIFITASEAGHASNTTTDERGLARFSVNTTRVSGTSLTITVSVRGPRCGQGPGRAAAARAVFSAVKHRERSPCFSHNWLSEEHEAAHHTANLVFSPSKSFVHLQPMPELACGRTQDIQAQYTLSGRALRGLQELPFYYLIMARGGIVQTGTHVLPVEEGDMQGQFPVSIPVGPDIAPIARLLLYTILPDGEVIGDAAKYEVENCLANKVDLSFSPARGLPASRTRLRVATSPGSLCALRAVDQSVLLLSPEKELSASSVYSLLPVRDLTGFPGSLGQQEDEHRACVYHHDIHINGIRYSSVSNTNEKDMYGFLRDMGLKVFTNSKIHKPKVCSITQNYGLSMTSARYFSAPVMAELRGEGGYLPMMHSSEPAPETVRKYFPETWIWDVVLADSSGAAEVEATVPDTITEWKAGAFCLSADTGLGLAPPASLQAFQPFFLELTLPYSVVCGEAFTLRATVFNYLPHCIRVRRSSPAPLASRRASSRSLRPLFPPPTLRPPCCVCLQVRVQLEASPAFLAVPAEEEQEARCICGNGRQTTSWAVTPKSLGNVNFTVSAEALESQQPCGTEAATVPEHGRKDTVIRPLLVEPEGLERETTFNSLLCPSGSEVVEQVSLKLPANVVADSARASFSVLGDILGSAMQNTQDLLKMPYGCGEQNMVLFAPNIYVLDYLNETQQLTPELKSKAIGYLSTGYQRQLNYKHYDGSYSTFGQQYGRGESNTWLTAFVLKTFAQARAHIYVDEVHITQALTWLARKQKDNGCFQSSGWLLNNAIKGGVDDEVSLSAYITIALLEIPLPVSHPVVRNALFCLDSAWKAAQQGPQGSHVYTKALLAYAFALAGSSDRRQEVLTSLGEEAVREGDSMHWARPQRPRPVLEPFLQPQAPSAEVEMTAYALLAFLTAEPTPSPAELTTAAHIVRWLSRQQNAHGGFSSTQVCVRRTLRCPPWAGGSVRHKRGGRGAGKADTVVALQALAKYGAATFTRTGGDTQVTVTSSGTFSADFHVDDSNRLLLQRLPLPEVPGDYRVAATGGRCAYLQVSVWATAQCGSRGEHAGLPAADTGDTGSPSALQTSLKYNVLPKGEDFPFALEVQTQPPACEGSGAHTSFRIALNVSYTGSRPASNMAIVDVKMVSGFIPQKPTVKALELTHHVSRTEVSTNHVLIYLDKVTNQTLSVAFTVMQDVPVRELKPALMSLRLPSTTLPAAEVSGPSSLQVQLGPFAPPPDVEFELRVFHGTMCSRGSFPFPQTSRYPDRVDRMFTPQQIKVHPNFPFFPLPQMRETLEDYVSEAQTRQVSQRSGRAHAPPSVLLSQSFPGGCDWQGKSVSVRAGPPRTPLASAHGSAHTPLTPRSRAVRRPPAAAPRSAQDGGTPRAPAGPTWPPLREKPRLTPDQRAGSRRRPGAPQPGAARAPAGEEGPEGLRRLLPRASPHLPSRTQARRLCAQVRP</sequence>
<comment type="caution">
    <text evidence="15">The sequence shown here is derived from an EMBL/GenBank/DDBJ whole genome shotgun (WGS) entry which is preliminary data.</text>
</comment>
<dbReference type="FunFam" id="1.50.10.20:FF:000001">
    <property type="entry name" value="CD109 isoform 1"/>
    <property type="match status" value="1"/>
</dbReference>
<reference evidence="15" key="1">
    <citation type="journal article" date="2021" name="Evol. Appl.">
        <title>The genome of the Pyrenean desman and the effects of bottlenecks and inbreeding on the genomic landscape of an endangered species.</title>
        <authorList>
            <person name="Escoda L."/>
            <person name="Castresana J."/>
        </authorList>
    </citation>
    <scope>NUCLEOTIDE SEQUENCE</scope>
    <source>
        <strain evidence="15">IBE-C5619</strain>
    </source>
</reference>
<dbReference type="InterPro" id="IPR040839">
    <property type="entry name" value="MG4"/>
</dbReference>
<evidence type="ECO:0000313" key="16">
    <source>
        <dbReference type="Proteomes" id="UP000700334"/>
    </source>
</evidence>
<dbReference type="InterPro" id="IPR001599">
    <property type="entry name" value="Macroglobln_a2"/>
</dbReference>
<dbReference type="SMART" id="SM01361">
    <property type="entry name" value="A2M_recep"/>
    <property type="match status" value="1"/>
</dbReference>
<dbReference type="InterPro" id="IPR011625">
    <property type="entry name" value="A2M_N_BRD"/>
</dbReference>
<evidence type="ECO:0000256" key="3">
    <source>
        <dbReference type="ARBA" id="ARBA00022525"/>
    </source>
</evidence>
<evidence type="ECO:0000256" key="2">
    <source>
        <dbReference type="ARBA" id="ARBA00010952"/>
    </source>
</evidence>
<dbReference type="OrthoDB" id="9998011at2759"/>
<dbReference type="FunFam" id="2.60.40.1930:FF:000002">
    <property type="entry name" value="PZP, alpha-2-macroglobulin like"/>
    <property type="match status" value="1"/>
</dbReference>
<evidence type="ECO:0000256" key="8">
    <source>
        <dbReference type="ARBA" id="ARBA00023157"/>
    </source>
</evidence>
<evidence type="ECO:0000256" key="10">
    <source>
        <dbReference type="ARBA" id="ARBA00038769"/>
    </source>
</evidence>
<dbReference type="InterPro" id="IPR013783">
    <property type="entry name" value="Ig-like_fold"/>
</dbReference>
<keyword evidence="3" id="KW-0964">Secreted</keyword>
<dbReference type="SMART" id="SM01359">
    <property type="entry name" value="A2M_N_2"/>
    <property type="match status" value="1"/>
</dbReference>
<dbReference type="InterPro" id="IPR041813">
    <property type="entry name" value="A2M_TED"/>
</dbReference>
<dbReference type="PROSITE" id="PS00477">
    <property type="entry name" value="ALPHA_2_MACROGLOBULIN"/>
    <property type="match status" value="1"/>
</dbReference>
<dbReference type="FunFam" id="2.60.40.1940:FF:000002">
    <property type="entry name" value="Alpha-2-macroglobulin"/>
    <property type="match status" value="1"/>
</dbReference>
<feature type="domain" description="Alpha-2-macroglobulin" evidence="13">
    <location>
        <begin position="949"/>
        <end position="1039"/>
    </location>
</feature>
<dbReference type="Gene3D" id="2.60.40.690">
    <property type="entry name" value="Alpha-macroglobulin, receptor-binding domain"/>
    <property type="match status" value="1"/>
</dbReference>
<feature type="domain" description="Alpha-2-macroglobulin bait region" evidence="12">
    <location>
        <begin position="667"/>
        <end position="814"/>
    </location>
</feature>
<evidence type="ECO:0000256" key="6">
    <source>
        <dbReference type="ARBA" id="ARBA00022900"/>
    </source>
</evidence>
<dbReference type="InterPro" id="IPR014756">
    <property type="entry name" value="Ig_E-set"/>
</dbReference>
<dbReference type="InterPro" id="IPR008930">
    <property type="entry name" value="Terpenoid_cyclase/PrenylTrfase"/>
</dbReference>
<keyword evidence="5" id="KW-0732">Signal</keyword>
<dbReference type="Pfam" id="PF17791">
    <property type="entry name" value="MG3"/>
    <property type="match status" value="1"/>
</dbReference>
<name>A0A8J6DU44_GALPY</name>
<keyword evidence="4" id="KW-0646">Protease inhibitor</keyword>
<dbReference type="Gene3D" id="2.60.40.1940">
    <property type="match status" value="1"/>
</dbReference>
<dbReference type="GO" id="GO:0004867">
    <property type="term" value="F:serine-type endopeptidase inhibitor activity"/>
    <property type="evidence" value="ECO:0007669"/>
    <property type="project" value="UniProtKB-KW"/>
</dbReference>
<dbReference type="FunFam" id="2.60.40.1930:FF:000001">
    <property type="entry name" value="CD109 isoform 3"/>
    <property type="match status" value="1"/>
</dbReference>
<dbReference type="CDD" id="cd02897">
    <property type="entry name" value="A2M_2"/>
    <property type="match status" value="1"/>
</dbReference>
<dbReference type="InterPro" id="IPR019742">
    <property type="entry name" value="MacrogloblnA2_CS"/>
</dbReference>
<keyword evidence="16" id="KW-1185">Reference proteome</keyword>
<dbReference type="Pfam" id="PF07678">
    <property type="entry name" value="TED_complement"/>
    <property type="match status" value="1"/>
</dbReference>
<dbReference type="InterPro" id="IPR036595">
    <property type="entry name" value="A-macroglobulin_rcpt-bd_sf"/>
</dbReference>
<comment type="subcellular location">
    <subcellularLocation>
        <location evidence="1">Secreted</location>
    </subcellularLocation>
</comment>
<keyword evidence="8" id="KW-1015">Disulfide bond</keyword>
<dbReference type="SMART" id="SM01419">
    <property type="entry name" value="Thiol-ester_cl"/>
    <property type="match status" value="1"/>
</dbReference>
<keyword evidence="6" id="KW-0722">Serine protease inhibitor</keyword>
<dbReference type="SUPFAM" id="SSF48239">
    <property type="entry name" value="Terpenoid cyclases/Protein prenyltransferases"/>
    <property type="match status" value="1"/>
</dbReference>
<feature type="compositionally biased region" description="Low complexity" evidence="11">
    <location>
        <begin position="1919"/>
        <end position="1928"/>
    </location>
</feature>
<dbReference type="SMART" id="SM01360">
    <property type="entry name" value="A2M"/>
    <property type="match status" value="1"/>
</dbReference>
<dbReference type="InterPro" id="IPR011626">
    <property type="entry name" value="Alpha-macroglobulin_TED"/>
</dbReference>
<feature type="domain" description="Alpha-macroglobulin receptor-binding" evidence="14">
    <location>
        <begin position="1686"/>
        <end position="1767"/>
    </location>
</feature>
<dbReference type="GO" id="GO:0002020">
    <property type="term" value="F:protease binding"/>
    <property type="evidence" value="ECO:0007669"/>
    <property type="project" value="TreeGrafter"/>
</dbReference>
<dbReference type="InterPro" id="IPR009048">
    <property type="entry name" value="A-macroglobulin_rcpt-bd"/>
</dbReference>
<feature type="compositionally biased region" description="Polar residues" evidence="11">
    <location>
        <begin position="1852"/>
        <end position="1862"/>
    </location>
</feature>
<dbReference type="PANTHER" id="PTHR11412">
    <property type="entry name" value="MACROGLOBULIN / COMPLEMENT"/>
    <property type="match status" value="1"/>
</dbReference>
<gene>
    <name evidence="15" type="ORF">J0S82_008161</name>
</gene>
<evidence type="ECO:0000259" key="12">
    <source>
        <dbReference type="SMART" id="SM01359"/>
    </source>
</evidence>
<dbReference type="Pfam" id="PF00207">
    <property type="entry name" value="A2M"/>
    <property type="match status" value="1"/>
</dbReference>
<evidence type="ECO:0000256" key="9">
    <source>
        <dbReference type="ARBA" id="ARBA00023180"/>
    </source>
</evidence>
<dbReference type="InterPro" id="IPR041555">
    <property type="entry name" value="MG3"/>
</dbReference>
<feature type="non-terminal residue" evidence="15">
    <location>
        <position position="2009"/>
    </location>
</feature>
<dbReference type="Pfam" id="PF07677">
    <property type="entry name" value="A2M_recep"/>
    <property type="match status" value="1"/>
</dbReference>
<evidence type="ECO:0000256" key="1">
    <source>
        <dbReference type="ARBA" id="ARBA00004613"/>
    </source>
</evidence>
<dbReference type="InterPro" id="IPR002890">
    <property type="entry name" value="MG2"/>
</dbReference>
<evidence type="ECO:0000259" key="14">
    <source>
        <dbReference type="SMART" id="SM01361"/>
    </source>
</evidence>
<dbReference type="Pfam" id="PF07703">
    <property type="entry name" value="A2M_BRD"/>
    <property type="match status" value="1"/>
</dbReference>
<evidence type="ECO:0000256" key="11">
    <source>
        <dbReference type="SAM" id="MobiDB-lite"/>
    </source>
</evidence>
<proteinExistence type="inferred from homology"/>
<keyword evidence="7" id="KW-0882">Thioester bond</keyword>
<evidence type="ECO:0000259" key="13">
    <source>
        <dbReference type="SMART" id="SM01360"/>
    </source>
</evidence>
<dbReference type="EMBL" id="JAGFMF010011522">
    <property type="protein sequence ID" value="KAG8520719.1"/>
    <property type="molecule type" value="Genomic_DNA"/>
</dbReference>
<dbReference type="InterPro" id="IPR047565">
    <property type="entry name" value="Alpha-macroglob_thiol-ester_cl"/>
</dbReference>
<dbReference type="Proteomes" id="UP000700334">
    <property type="component" value="Unassembled WGS sequence"/>
</dbReference>
<dbReference type="Pfam" id="PF01835">
    <property type="entry name" value="MG2"/>
    <property type="match status" value="1"/>
</dbReference>
<dbReference type="Pfam" id="PF17789">
    <property type="entry name" value="MG4"/>
    <property type="match status" value="1"/>
</dbReference>
<organism evidence="15 16">
    <name type="scientific">Galemys pyrenaicus</name>
    <name type="common">Iberian desman</name>
    <name type="synonym">Pyrenean desman</name>
    <dbReference type="NCBI Taxonomy" id="202257"/>
    <lineage>
        <taxon>Eukaryota</taxon>
        <taxon>Metazoa</taxon>
        <taxon>Chordata</taxon>
        <taxon>Craniata</taxon>
        <taxon>Vertebrata</taxon>
        <taxon>Euteleostomi</taxon>
        <taxon>Mammalia</taxon>
        <taxon>Eutheria</taxon>
        <taxon>Laurasiatheria</taxon>
        <taxon>Eulipotyphla</taxon>
        <taxon>Talpidae</taxon>
        <taxon>Galemys</taxon>
    </lineage>
</organism>
<dbReference type="Gene3D" id="2.20.130.20">
    <property type="match status" value="1"/>
</dbReference>